<dbReference type="Gene3D" id="3.90.1150.10">
    <property type="entry name" value="Aspartate Aminotransferase, domain 1"/>
    <property type="match status" value="1"/>
</dbReference>
<dbReference type="PANTHER" id="PTHR13693">
    <property type="entry name" value="CLASS II AMINOTRANSFERASE/8-AMINO-7-OXONONANOATE SYNTHASE"/>
    <property type="match status" value="1"/>
</dbReference>
<sequence length="395" mass="43587">MNTDWLHTLEEKLTRLKERGSFRQLVPTSEAALPWLTRENSRLLNLASNNYLGIAGSNEFIERTEQLASACAIGSTASRFIIGNHPLYEEAEYELSKWKKTEAALIFGSGYMANVGIISSIVGRGDAVFSDKLNHASIVDGCQLSRADHLRFRHNDMDHLETLLQKSPHKQKLIVVDALFSMDGDHANLHDLVTLKERYGAILMVDEAHSGGVYGATGGGLVEELGLNDRVDIQMGTFSKALGSYGGYVAGAKPFIEYLLNHARSLIFTTALPPYIVASHLAALQIVQEQPWRREKVQVLGERLRNGLEQLGFSLCGSESYIVPVLIGDNHDLLLVSESLQAAGIAAIPVRPPTVPRGEGRIRLTVTASHTEEDIDWAIEQFQRLPLVGRRELTP</sequence>
<evidence type="ECO:0000256" key="1">
    <source>
        <dbReference type="ARBA" id="ARBA00001933"/>
    </source>
</evidence>
<evidence type="ECO:0000256" key="6">
    <source>
        <dbReference type="ARBA" id="ARBA00022679"/>
    </source>
</evidence>
<evidence type="ECO:0000259" key="12">
    <source>
        <dbReference type="Pfam" id="PF00155"/>
    </source>
</evidence>
<dbReference type="CDD" id="cd06454">
    <property type="entry name" value="KBL_like"/>
    <property type="match status" value="1"/>
</dbReference>
<dbReference type="InterPro" id="IPR001917">
    <property type="entry name" value="Aminotrans_II_pyridoxalP_BS"/>
</dbReference>
<keyword evidence="8 10" id="KW-0663">Pyridoxal phosphate</keyword>
<dbReference type="Gene3D" id="3.40.640.10">
    <property type="entry name" value="Type I PLP-dependent aspartate aminotransferase-like (Major domain)"/>
    <property type="match status" value="1"/>
</dbReference>
<dbReference type="UniPathway" id="UPA00078"/>
<dbReference type="PATRIC" id="fig|136160.3.peg.213"/>
<evidence type="ECO:0000256" key="8">
    <source>
        <dbReference type="ARBA" id="ARBA00022898"/>
    </source>
</evidence>
<dbReference type="InterPro" id="IPR004723">
    <property type="entry name" value="AONS_Archaea/Proteobacteria"/>
</dbReference>
<dbReference type="InterPro" id="IPR015422">
    <property type="entry name" value="PyrdxlP-dep_Trfase_small"/>
</dbReference>
<keyword evidence="6 11" id="KW-0808">Transferase</keyword>
<dbReference type="GeneID" id="87599450"/>
<feature type="domain" description="Aminotransferase class I/classII large" evidence="12">
    <location>
        <begin position="43"/>
        <end position="381"/>
    </location>
</feature>
<comment type="caution">
    <text evidence="13">The sequence shown here is derived from an EMBL/GenBank/DDBJ whole genome shotgun (WGS) entry which is preliminary data.</text>
</comment>
<evidence type="ECO:0000256" key="2">
    <source>
        <dbReference type="ARBA" id="ARBA00002513"/>
    </source>
</evidence>
<evidence type="ECO:0000313" key="13">
    <source>
        <dbReference type="EMBL" id="KOO37445.1"/>
    </source>
</evidence>
<organism evidence="13">
    <name type="scientific">Halalkalibacterium halodurans</name>
    <name type="common">Bacillus halodurans</name>
    <dbReference type="NCBI Taxonomy" id="86665"/>
    <lineage>
        <taxon>Bacteria</taxon>
        <taxon>Bacillati</taxon>
        <taxon>Bacillota</taxon>
        <taxon>Bacilli</taxon>
        <taxon>Bacillales</taxon>
        <taxon>Bacillaceae</taxon>
        <taxon>Halalkalibacterium (ex Joshi et al. 2022)</taxon>
    </lineage>
</organism>
<dbReference type="PANTHER" id="PTHR13693:SF100">
    <property type="entry name" value="8-AMINO-7-OXONONANOATE SYNTHASE"/>
    <property type="match status" value="1"/>
</dbReference>
<evidence type="ECO:0000256" key="9">
    <source>
        <dbReference type="ARBA" id="ARBA00047715"/>
    </source>
</evidence>
<comment type="catalytic activity">
    <reaction evidence="9 11">
        <text>6-carboxyhexanoyl-[ACP] + L-alanine + H(+) = (8S)-8-amino-7-oxononanoate + holo-[ACP] + CO2</text>
        <dbReference type="Rhea" id="RHEA:42288"/>
        <dbReference type="Rhea" id="RHEA-COMP:9685"/>
        <dbReference type="Rhea" id="RHEA-COMP:9955"/>
        <dbReference type="ChEBI" id="CHEBI:15378"/>
        <dbReference type="ChEBI" id="CHEBI:16526"/>
        <dbReference type="ChEBI" id="CHEBI:57972"/>
        <dbReference type="ChEBI" id="CHEBI:64479"/>
        <dbReference type="ChEBI" id="CHEBI:78846"/>
        <dbReference type="ChEBI" id="CHEBI:149468"/>
        <dbReference type="EC" id="2.3.1.47"/>
    </reaction>
</comment>
<dbReference type="InterPro" id="IPR015424">
    <property type="entry name" value="PyrdxlP-dep_Trfase"/>
</dbReference>
<evidence type="ECO:0000256" key="11">
    <source>
        <dbReference type="RuleBase" id="RU003693"/>
    </source>
</evidence>
<comment type="pathway">
    <text evidence="3 11">Cofactor biosynthesis; biotin biosynthesis.</text>
</comment>
<dbReference type="InterPro" id="IPR015421">
    <property type="entry name" value="PyrdxlP-dep_Trfase_major"/>
</dbReference>
<comment type="function">
    <text evidence="2 11">Catalyzes the decarboxylative condensation of pimeloyl-[acyl-carrier protein] and L-alanine to produce 8-amino-7-oxononanoate (AON), [acyl-carrier protein], and carbon dioxide.</text>
</comment>
<evidence type="ECO:0000256" key="5">
    <source>
        <dbReference type="ARBA" id="ARBA00011738"/>
    </source>
</evidence>
<gene>
    <name evidence="13" type="ORF">AMD02_00220</name>
</gene>
<name>A0A0M0KF43_ALKHA</name>
<dbReference type="SUPFAM" id="SSF53383">
    <property type="entry name" value="PLP-dependent transferases"/>
    <property type="match status" value="1"/>
</dbReference>
<dbReference type="AlphaFoldDB" id="A0A0M0KF43"/>
<evidence type="ECO:0000256" key="10">
    <source>
        <dbReference type="PIRSR" id="PIRSR604723-51"/>
    </source>
</evidence>
<dbReference type="InterPro" id="IPR004839">
    <property type="entry name" value="Aminotransferase_I/II_large"/>
</dbReference>
<accession>A0A0M0KF43</accession>
<proteinExistence type="inferred from homology"/>
<dbReference type="GO" id="GO:0008710">
    <property type="term" value="F:8-amino-7-oxononanoate synthase activity"/>
    <property type="evidence" value="ECO:0007669"/>
    <property type="project" value="UniProtKB-UniRule"/>
</dbReference>
<dbReference type="Pfam" id="PF00155">
    <property type="entry name" value="Aminotran_1_2"/>
    <property type="match status" value="1"/>
</dbReference>
<dbReference type="EC" id="2.3.1.47" evidence="11"/>
<accession>A0A4Y7X1J3</accession>
<dbReference type="EMBL" id="LILD01000001">
    <property type="protein sequence ID" value="KOO37445.1"/>
    <property type="molecule type" value="Genomic_DNA"/>
</dbReference>
<evidence type="ECO:0000256" key="4">
    <source>
        <dbReference type="ARBA" id="ARBA00010008"/>
    </source>
</evidence>
<protein>
    <recommendedName>
        <fullName evidence="11">8-amino-7-ketopelargonate synthase</fullName>
        <ecNumber evidence="11">2.3.1.47</ecNumber>
    </recommendedName>
</protein>
<dbReference type="GO" id="GO:0009102">
    <property type="term" value="P:biotin biosynthetic process"/>
    <property type="evidence" value="ECO:0007669"/>
    <property type="project" value="UniProtKB-UniRule"/>
</dbReference>
<dbReference type="PROSITE" id="PS00599">
    <property type="entry name" value="AA_TRANSFER_CLASS_2"/>
    <property type="match status" value="1"/>
</dbReference>
<evidence type="ECO:0000256" key="3">
    <source>
        <dbReference type="ARBA" id="ARBA00004746"/>
    </source>
</evidence>
<comment type="cofactor">
    <cofactor evidence="1 10 11">
        <name>pyridoxal 5'-phosphate</name>
        <dbReference type="ChEBI" id="CHEBI:597326"/>
    </cofactor>
</comment>
<evidence type="ECO:0000256" key="7">
    <source>
        <dbReference type="ARBA" id="ARBA00022756"/>
    </source>
</evidence>
<comment type="subunit">
    <text evidence="5 11">Homodimer.</text>
</comment>
<dbReference type="InterPro" id="IPR050087">
    <property type="entry name" value="AON_synthase_class-II"/>
</dbReference>
<dbReference type="GO" id="GO:0030170">
    <property type="term" value="F:pyridoxal phosphate binding"/>
    <property type="evidence" value="ECO:0007669"/>
    <property type="project" value="InterPro"/>
</dbReference>
<comment type="similarity">
    <text evidence="4 11">Belongs to the class-II pyridoxal-phosphate-dependent aminotransferase family. BioF subfamily.</text>
</comment>
<dbReference type="NCBIfam" id="TIGR00858">
    <property type="entry name" value="bioF"/>
    <property type="match status" value="1"/>
</dbReference>
<dbReference type="RefSeq" id="WP_053430043.1">
    <property type="nucleotide sequence ID" value="NZ_CP040441.1"/>
</dbReference>
<feature type="modified residue" description="N6-(pyridoxal phosphate)lysine" evidence="10">
    <location>
        <position position="240"/>
    </location>
</feature>
<keyword evidence="7" id="KW-0093">Biotin biosynthesis</keyword>
<reference evidence="13" key="1">
    <citation type="submission" date="2015-08" db="EMBL/GenBank/DDBJ databases">
        <title>Complete DNA Sequence of Pseudomonas syringae pv. actinidiae, the Causal Agent of Kiwifruit Canker Disease.</title>
        <authorList>
            <person name="Rikkerink E.H.A."/>
            <person name="Fineran P.C."/>
        </authorList>
    </citation>
    <scope>NUCLEOTIDE SEQUENCE</scope>
    <source>
        <strain evidence="13">DSM 13666</strain>
    </source>
</reference>